<dbReference type="InterPro" id="IPR036322">
    <property type="entry name" value="WD40_repeat_dom_sf"/>
</dbReference>
<dbReference type="AlphaFoldDB" id="A0A6A0GZ97"/>
<name>A0A6A0GZ97_HYAAZ</name>
<evidence type="ECO:0008006" key="6">
    <source>
        <dbReference type="Google" id="ProtNLM"/>
    </source>
</evidence>
<reference evidence="5" key="2">
    <citation type="journal article" date="2018" name="Environ. Sci. Technol.">
        <title>The Toxicogenome of Hyalella azteca: A Model for Sediment Ecotoxicology and Evolutionary Toxicology.</title>
        <authorList>
            <person name="Poynton H.C."/>
            <person name="Hasenbein S."/>
            <person name="Benoit J.B."/>
            <person name="Sepulveda M.S."/>
            <person name="Poelchau M.F."/>
            <person name="Hughes D.S.T."/>
            <person name="Murali S.C."/>
            <person name="Chen S."/>
            <person name="Glastad K.M."/>
            <person name="Goodisman M.A.D."/>
            <person name="Werren J.H."/>
            <person name="Vineis J.H."/>
            <person name="Bowen J.L."/>
            <person name="Friedrich M."/>
            <person name="Jones J."/>
            <person name="Robertson H.M."/>
            <person name="Feyereisen R."/>
            <person name="Mechler-Hickson A."/>
            <person name="Mathers N."/>
            <person name="Lee C.E."/>
            <person name="Colbourne J.K."/>
            <person name="Biales A."/>
            <person name="Johnston J.S."/>
            <person name="Wellborn G.A."/>
            <person name="Rosendale A.J."/>
            <person name="Cridge A.G."/>
            <person name="Munoz-Torres M.C."/>
            <person name="Bain P.A."/>
            <person name="Manny A.R."/>
            <person name="Major K.M."/>
            <person name="Lambert F.N."/>
            <person name="Vulpe C.D."/>
            <person name="Tuck P."/>
            <person name="Blalock B.J."/>
            <person name="Lin Y.Y."/>
            <person name="Smith M.E."/>
            <person name="Ochoa-Acuna H."/>
            <person name="Chen M.M."/>
            <person name="Childers C.P."/>
            <person name="Qu J."/>
            <person name="Dugan S."/>
            <person name="Lee S.L."/>
            <person name="Chao H."/>
            <person name="Dinh H."/>
            <person name="Han Y."/>
            <person name="Doddapaneni H."/>
            <person name="Worley K.C."/>
            <person name="Muzny D.M."/>
            <person name="Gibbs R.A."/>
            <person name="Richards S."/>
        </authorList>
    </citation>
    <scope>NUCLEOTIDE SEQUENCE</scope>
    <source>
        <strain evidence="5">HAZT.00-mixed</strain>
        <tissue evidence="5">Whole organism</tissue>
    </source>
</reference>
<protein>
    <recommendedName>
        <fullName evidence="6">Angio-associated migratory cell protein</fullName>
    </recommendedName>
</protein>
<feature type="repeat" description="WD" evidence="3">
    <location>
        <begin position="256"/>
        <end position="297"/>
    </location>
</feature>
<evidence type="ECO:0000256" key="2">
    <source>
        <dbReference type="ARBA" id="ARBA00022737"/>
    </source>
</evidence>
<dbReference type="PANTHER" id="PTHR19857:SF8">
    <property type="entry name" value="ANGIO-ASSOCIATED MIGRATORY CELL PROTEIN"/>
    <property type="match status" value="1"/>
</dbReference>
<feature type="repeat" description="WD" evidence="3">
    <location>
        <begin position="94"/>
        <end position="135"/>
    </location>
</feature>
<keyword evidence="1 3" id="KW-0853">WD repeat</keyword>
<reference evidence="5" key="3">
    <citation type="submission" date="2019-06" db="EMBL/GenBank/DDBJ databases">
        <authorList>
            <person name="Poynton C."/>
            <person name="Hasenbein S."/>
            <person name="Benoit J.B."/>
            <person name="Sepulveda M.S."/>
            <person name="Poelchau M.F."/>
            <person name="Murali S.C."/>
            <person name="Chen S."/>
            <person name="Glastad K.M."/>
            <person name="Werren J.H."/>
            <person name="Vineis J.H."/>
            <person name="Bowen J.L."/>
            <person name="Friedrich M."/>
            <person name="Jones J."/>
            <person name="Robertson H.M."/>
            <person name="Feyereisen R."/>
            <person name="Mechler-Hickson A."/>
            <person name="Mathers N."/>
            <person name="Lee C.E."/>
            <person name="Colbourne J.K."/>
            <person name="Biales A."/>
            <person name="Johnston J.S."/>
            <person name="Wellborn G.A."/>
            <person name="Rosendale A.J."/>
            <person name="Cridge A.G."/>
            <person name="Munoz-Torres M.C."/>
            <person name="Bain P.A."/>
            <person name="Manny A.R."/>
            <person name="Major K.M."/>
            <person name="Lambert F.N."/>
            <person name="Vulpe C.D."/>
            <person name="Tuck P."/>
            <person name="Blalock B.J."/>
            <person name="Lin Y.-Y."/>
            <person name="Smith M.E."/>
            <person name="Ochoa-Acuna H."/>
            <person name="Chen M.-J.M."/>
            <person name="Childers C.P."/>
            <person name="Qu J."/>
            <person name="Dugan S."/>
            <person name="Lee S.L."/>
            <person name="Chao H."/>
            <person name="Dinh H."/>
            <person name="Han Y."/>
            <person name="Doddapaneni H."/>
            <person name="Worley K.C."/>
            <person name="Muzny D.M."/>
            <person name="Gibbs R.A."/>
            <person name="Richards S."/>
        </authorList>
    </citation>
    <scope>NUCLEOTIDE SEQUENCE</scope>
    <source>
        <strain evidence="5">HAZT.00-mixed</strain>
        <tissue evidence="5">Whole organism</tissue>
    </source>
</reference>
<comment type="caution">
    <text evidence="5">The sequence shown here is derived from an EMBL/GenBank/DDBJ whole genome shotgun (WGS) entry which is preliminary data.</text>
</comment>
<evidence type="ECO:0000256" key="4">
    <source>
        <dbReference type="SAM" id="MobiDB-lite"/>
    </source>
</evidence>
<proteinExistence type="predicted"/>
<dbReference type="SMART" id="SM00564">
    <property type="entry name" value="PQQ"/>
    <property type="match status" value="2"/>
</dbReference>
<dbReference type="Pfam" id="PF00400">
    <property type="entry name" value="WD40"/>
    <property type="match status" value="4"/>
</dbReference>
<dbReference type="Gene3D" id="2.130.10.10">
    <property type="entry name" value="YVTN repeat-like/Quinoprotein amine dehydrogenase"/>
    <property type="match status" value="1"/>
</dbReference>
<feature type="compositionally biased region" description="Acidic residues" evidence="4">
    <location>
        <begin position="14"/>
        <end position="30"/>
    </location>
</feature>
<dbReference type="InterPro" id="IPR001680">
    <property type="entry name" value="WD40_rpt"/>
</dbReference>
<organism evidence="5">
    <name type="scientific">Hyalella azteca</name>
    <name type="common">Amphipod</name>
    <dbReference type="NCBI Taxonomy" id="294128"/>
    <lineage>
        <taxon>Eukaryota</taxon>
        <taxon>Metazoa</taxon>
        <taxon>Ecdysozoa</taxon>
        <taxon>Arthropoda</taxon>
        <taxon>Crustacea</taxon>
        <taxon>Multicrustacea</taxon>
        <taxon>Malacostraca</taxon>
        <taxon>Eumalacostraca</taxon>
        <taxon>Peracarida</taxon>
        <taxon>Amphipoda</taxon>
        <taxon>Senticaudata</taxon>
        <taxon>Talitrida</taxon>
        <taxon>Talitroidea</taxon>
        <taxon>Hyalellidae</taxon>
        <taxon>Hyalella</taxon>
    </lineage>
</organism>
<sequence length="427" mass="46270">MVLDIDDNHQESIVDQDDDNAEVGMDDDADEEPDFLPIAEDDCETIESSLLFEKNEDSVLCCCVSQCGSLIATGGLDNSGYVLNSYTGNVLFKCTGHSESVEFAYVSHDSELVATGDLDGLVQVWRVRNGESCFSFHTGSEMRWLEWHKNSHILFCGTESGEVWVWLVPKGITKTLANPGTSVESGSCTPDETHSIQKYYQKKLNLNATKNNATFCALTYIKIRFFKCKRAVVGYSNGSVRVLDIKSEAAVKLDPLSSFSDAVIAVACHPDNVIAIAGSQDGDVKIFNTNTGKAIHNLSVEQFNSGEKQSIEAVGFCSSVPHLAMFADVRGTIVIYDTNNQVARHVIRVPAGVTRFCFPSSSSSVFVGCTDGVIRHYDALTGKLLAKLVGHSSEVMSLSLDGSGSILASSSNDKVVRIYNVSSCSKS</sequence>
<dbReference type="SUPFAM" id="SSF50978">
    <property type="entry name" value="WD40 repeat-like"/>
    <property type="match status" value="1"/>
</dbReference>
<accession>A0A6A0GZ97</accession>
<feature type="repeat" description="WD" evidence="3">
    <location>
        <begin position="388"/>
        <end position="427"/>
    </location>
</feature>
<evidence type="ECO:0000256" key="3">
    <source>
        <dbReference type="PROSITE-ProRule" id="PRU00221"/>
    </source>
</evidence>
<dbReference type="PROSITE" id="PS50294">
    <property type="entry name" value="WD_REPEATS_REGION"/>
    <property type="match status" value="2"/>
</dbReference>
<feature type="compositionally biased region" description="Basic and acidic residues" evidence="4">
    <location>
        <begin position="1"/>
        <end position="12"/>
    </location>
</feature>
<keyword evidence="2" id="KW-0677">Repeat</keyword>
<dbReference type="EMBL" id="JQDR03010843">
    <property type="protein sequence ID" value="KAA0193632.1"/>
    <property type="molecule type" value="Genomic_DNA"/>
</dbReference>
<feature type="region of interest" description="Disordered" evidence="4">
    <location>
        <begin position="1"/>
        <end position="30"/>
    </location>
</feature>
<reference evidence="5" key="1">
    <citation type="submission" date="2014-08" db="EMBL/GenBank/DDBJ databases">
        <authorList>
            <person name="Murali S."/>
            <person name="Richards S."/>
            <person name="Bandaranaike D."/>
            <person name="Bellair M."/>
            <person name="Blankenburg K."/>
            <person name="Chao H."/>
            <person name="Dinh H."/>
            <person name="Doddapaneni H."/>
            <person name="Dugan-Rocha S."/>
            <person name="Elkadiri S."/>
            <person name="Gnanaolivu R."/>
            <person name="Hughes D."/>
            <person name="Lee S."/>
            <person name="Li M."/>
            <person name="Ming W."/>
            <person name="Munidasa M."/>
            <person name="Muniz J."/>
            <person name="Nguyen L."/>
            <person name="Osuji N."/>
            <person name="Pu L.-L."/>
            <person name="Puazo M."/>
            <person name="Skinner E."/>
            <person name="Qu C."/>
            <person name="Quiroz J."/>
            <person name="Raj R."/>
            <person name="Weissenberger G."/>
            <person name="Xin Y."/>
            <person name="Zou X."/>
            <person name="Han Y."/>
            <person name="Worley K."/>
            <person name="Muzny D."/>
            <person name="Gibbs R."/>
        </authorList>
    </citation>
    <scope>NUCLEOTIDE SEQUENCE</scope>
    <source>
        <strain evidence="5">HAZT.00-mixed</strain>
        <tissue evidence="5">Whole organism</tissue>
    </source>
</reference>
<dbReference type="InterPro" id="IPR051179">
    <property type="entry name" value="WD_repeat_multifunction"/>
</dbReference>
<dbReference type="PROSITE" id="PS50082">
    <property type="entry name" value="WD_REPEATS_2"/>
    <property type="match status" value="3"/>
</dbReference>
<gene>
    <name evidence="5" type="ORF">HAZT_HAZT004399</name>
</gene>
<evidence type="ECO:0000256" key="1">
    <source>
        <dbReference type="ARBA" id="ARBA00022574"/>
    </source>
</evidence>
<evidence type="ECO:0000313" key="5">
    <source>
        <dbReference type="EMBL" id="KAA0193632.1"/>
    </source>
</evidence>
<dbReference type="InterPro" id="IPR018391">
    <property type="entry name" value="PQQ_b-propeller_rpt"/>
</dbReference>
<dbReference type="Proteomes" id="UP000711488">
    <property type="component" value="Unassembled WGS sequence"/>
</dbReference>
<dbReference type="SMART" id="SM00320">
    <property type="entry name" value="WD40"/>
    <property type="match status" value="7"/>
</dbReference>
<dbReference type="OrthoDB" id="10261640at2759"/>
<dbReference type="PANTHER" id="PTHR19857">
    <property type="entry name" value="MITOCHONDRIAL DIVISION PROTEIN 1-RELATED"/>
    <property type="match status" value="1"/>
</dbReference>
<dbReference type="InterPro" id="IPR015943">
    <property type="entry name" value="WD40/YVTN_repeat-like_dom_sf"/>
</dbReference>